<organism evidence="4 5">
    <name type="scientific">Roseateles chitinivorans</name>
    <dbReference type="NCBI Taxonomy" id="2917965"/>
    <lineage>
        <taxon>Bacteria</taxon>
        <taxon>Pseudomonadati</taxon>
        <taxon>Pseudomonadota</taxon>
        <taxon>Betaproteobacteria</taxon>
        <taxon>Burkholderiales</taxon>
        <taxon>Sphaerotilaceae</taxon>
        <taxon>Roseateles</taxon>
    </lineage>
</organism>
<accession>A0A2G9CCP5</accession>
<gene>
    <name evidence="4" type="ORF">CS062_10380</name>
</gene>
<keyword evidence="5" id="KW-1185">Reference proteome</keyword>
<name>A0A2G9CCP5_9BURK</name>
<dbReference type="InterPro" id="IPR001638">
    <property type="entry name" value="Solute-binding_3/MltF_N"/>
</dbReference>
<dbReference type="EMBL" id="PEOG01000023">
    <property type="protein sequence ID" value="PIM53279.1"/>
    <property type="molecule type" value="Genomic_DNA"/>
</dbReference>
<feature type="domain" description="Solute-binding protein family 3/N-terminal" evidence="3">
    <location>
        <begin position="35"/>
        <end position="265"/>
    </location>
</feature>
<comment type="caution">
    <text evidence="4">The sequence shown here is derived from an EMBL/GenBank/DDBJ whole genome shotgun (WGS) entry which is preliminary data.</text>
</comment>
<feature type="signal peptide" evidence="2">
    <location>
        <begin position="1"/>
        <end position="32"/>
    </location>
</feature>
<feature type="chain" id="PRO_5013950240" description="Solute-binding protein family 3/N-terminal domain-containing protein" evidence="2">
    <location>
        <begin position="33"/>
        <end position="269"/>
    </location>
</feature>
<dbReference type="AlphaFoldDB" id="A0A2G9CCP5"/>
<evidence type="ECO:0000313" key="5">
    <source>
        <dbReference type="Proteomes" id="UP000231501"/>
    </source>
</evidence>
<evidence type="ECO:0000313" key="4">
    <source>
        <dbReference type="EMBL" id="PIM53279.1"/>
    </source>
</evidence>
<dbReference type="Gene3D" id="3.40.190.10">
    <property type="entry name" value="Periplasmic binding protein-like II"/>
    <property type="match status" value="2"/>
</dbReference>
<dbReference type="Proteomes" id="UP000231501">
    <property type="component" value="Unassembled WGS sequence"/>
</dbReference>
<proteinExistence type="predicted"/>
<dbReference type="SUPFAM" id="SSF53850">
    <property type="entry name" value="Periplasmic binding protein-like II"/>
    <property type="match status" value="1"/>
</dbReference>
<keyword evidence="1 2" id="KW-0732">Signal</keyword>
<reference evidence="4 5" key="1">
    <citation type="submission" date="2017-11" db="EMBL/GenBank/DDBJ databases">
        <title>Draft genome sequence of Mitsuaria sp. HWN-4.</title>
        <authorList>
            <person name="Gundlapally S.R."/>
        </authorList>
    </citation>
    <scope>NUCLEOTIDE SEQUENCE [LARGE SCALE GENOMIC DNA]</scope>
    <source>
        <strain evidence="4 5">HWN-4</strain>
    </source>
</reference>
<dbReference type="SMART" id="SM00062">
    <property type="entry name" value="PBPb"/>
    <property type="match status" value="1"/>
</dbReference>
<evidence type="ECO:0000256" key="2">
    <source>
        <dbReference type="SAM" id="SignalP"/>
    </source>
</evidence>
<evidence type="ECO:0000256" key="1">
    <source>
        <dbReference type="ARBA" id="ARBA00022729"/>
    </source>
</evidence>
<sequence length="269" mass="29541">MGAQTPGRSIVRSWIAALAATAACLGAAPAHACGPYTVGLYEYSSLYYRDAQGRWTGIDKDVIDELARRSGCKLVPRTESRVRIWAQIGAGQMDMTVSALMTPERELLVEFIPYIESRQYVVLRPALAGALTTPAAFLADSKRRLIVVRGYAFTPTLESWIATLRTQGRIDDAPDQPTAVRIFKAGRGDAVVLGAHSLASARRADPAFAAFVAMSYAPHERSIGALALSRQRVPQQDRDRMRHAMDEMLRDGTVESIKRRHLGNLSEMP</sequence>
<protein>
    <recommendedName>
        <fullName evidence="3">Solute-binding protein family 3/N-terminal domain-containing protein</fullName>
    </recommendedName>
</protein>
<dbReference type="PANTHER" id="PTHR35936:SF35">
    <property type="entry name" value="L-CYSTINE-BINDING PROTEIN TCYJ"/>
    <property type="match status" value="1"/>
</dbReference>
<evidence type="ECO:0000259" key="3">
    <source>
        <dbReference type="SMART" id="SM00062"/>
    </source>
</evidence>
<dbReference type="PANTHER" id="PTHR35936">
    <property type="entry name" value="MEMBRANE-BOUND LYTIC MUREIN TRANSGLYCOSYLASE F"/>
    <property type="match status" value="1"/>
</dbReference>
<dbReference type="Pfam" id="PF00497">
    <property type="entry name" value="SBP_bac_3"/>
    <property type="match status" value="1"/>
</dbReference>